<protein>
    <submittedName>
        <fullName evidence="1">Uncharacterized protein</fullName>
    </submittedName>
</protein>
<dbReference type="Proteomes" id="UP000735302">
    <property type="component" value="Unassembled WGS sequence"/>
</dbReference>
<evidence type="ECO:0000313" key="2">
    <source>
        <dbReference type="Proteomes" id="UP000735302"/>
    </source>
</evidence>
<reference evidence="1 2" key="1">
    <citation type="journal article" date="2021" name="Elife">
        <title>Chloroplast acquisition without the gene transfer in kleptoplastic sea slugs, Plakobranchus ocellatus.</title>
        <authorList>
            <person name="Maeda T."/>
            <person name="Takahashi S."/>
            <person name="Yoshida T."/>
            <person name="Shimamura S."/>
            <person name="Takaki Y."/>
            <person name="Nagai Y."/>
            <person name="Toyoda A."/>
            <person name="Suzuki Y."/>
            <person name="Arimoto A."/>
            <person name="Ishii H."/>
            <person name="Satoh N."/>
            <person name="Nishiyama T."/>
            <person name="Hasebe M."/>
            <person name="Maruyama T."/>
            <person name="Minagawa J."/>
            <person name="Obokata J."/>
            <person name="Shigenobu S."/>
        </authorList>
    </citation>
    <scope>NUCLEOTIDE SEQUENCE [LARGE SCALE GENOMIC DNA]</scope>
</reference>
<name>A0AAV3ZEB3_9GAST</name>
<proteinExistence type="predicted"/>
<evidence type="ECO:0000313" key="1">
    <source>
        <dbReference type="EMBL" id="GFN97580.1"/>
    </source>
</evidence>
<accession>A0AAV3ZEB3</accession>
<dbReference type="AlphaFoldDB" id="A0AAV3ZEB3"/>
<comment type="caution">
    <text evidence="1">The sequence shown here is derived from an EMBL/GenBank/DDBJ whole genome shotgun (WGS) entry which is preliminary data.</text>
</comment>
<dbReference type="EMBL" id="BLXT01002789">
    <property type="protein sequence ID" value="GFN97580.1"/>
    <property type="molecule type" value="Genomic_DNA"/>
</dbReference>
<organism evidence="1 2">
    <name type="scientific">Plakobranchus ocellatus</name>
    <dbReference type="NCBI Taxonomy" id="259542"/>
    <lineage>
        <taxon>Eukaryota</taxon>
        <taxon>Metazoa</taxon>
        <taxon>Spiralia</taxon>
        <taxon>Lophotrochozoa</taxon>
        <taxon>Mollusca</taxon>
        <taxon>Gastropoda</taxon>
        <taxon>Heterobranchia</taxon>
        <taxon>Euthyneura</taxon>
        <taxon>Panpulmonata</taxon>
        <taxon>Sacoglossa</taxon>
        <taxon>Placobranchoidea</taxon>
        <taxon>Plakobranchidae</taxon>
        <taxon>Plakobranchus</taxon>
    </lineage>
</organism>
<keyword evidence="2" id="KW-1185">Reference proteome</keyword>
<gene>
    <name evidence="1" type="ORF">PoB_002408600</name>
</gene>
<sequence>MVDVALCLRVCTKAQQSVKITTLSGAAPSQCLGDSLQHSIQVATALPGEFLCHRPDRGTFSRIWRNEELLRAWCRMSDSHADASSRITIGVIRKAPNMSHSAAFLTLFNILFSIRAPVV</sequence>